<reference evidence="8" key="1">
    <citation type="journal article" date="2023" name="Commun. Biol.">
        <title>Genome analysis of Parmales, the sister group of diatoms, reveals the evolutionary specialization of diatoms from phago-mixotrophs to photoautotrophs.</title>
        <authorList>
            <person name="Ban H."/>
            <person name="Sato S."/>
            <person name="Yoshikawa S."/>
            <person name="Yamada K."/>
            <person name="Nakamura Y."/>
            <person name="Ichinomiya M."/>
            <person name="Sato N."/>
            <person name="Blanc-Mathieu R."/>
            <person name="Endo H."/>
            <person name="Kuwata A."/>
            <person name="Ogata H."/>
        </authorList>
    </citation>
    <scope>NUCLEOTIDE SEQUENCE [LARGE SCALE GENOMIC DNA]</scope>
</reference>
<evidence type="ECO:0000256" key="1">
    <source>
        <dbReference type="ARBA" id="ARBA00022475"/>
    </source>
</evidence>
<keyword evidence="1" id="KW-1003">Cell membrane</keyword>
<proteinExistence type="predicted"/>
<dbReference type="EMBL" id="BLQM01000221">
    <property type="protein sequence ID" value="GMH76456.1"/>
    <property type="molecule type" value="Genomic_DNA"/>
</dbReference>
<dbReference type="Gene3D" id="3.30.70.100">
    <property type="match status" value="1"/>
</dbReference>
<feature type="transmembrane region" description="Helical" evidence="5">
    <location>
        <begin position="272"/>
        <end position="291"/>
    </location>
</feature>
<sequence>MPQLMRGGGWHRQQQASALFSASDETMQQMQQMRQPRAPGTVVTVTGTALLATVAGLLVARRFRGLCVMRAATVGEPLVGLVGGLLSSSCCAIQLLLNLVSVSCAGFAALDFFRMPFTCLTFGLLGWRRMSAYLAGGPLLTMQSLVIFITSLTLTLMPSMVRASNERSRTSNIGSGSLPKVQFLVQGMNCLGCASGFKRDLLQRDGVGDVVVEWESAERATVTVTGTATSSEHLSTQMKEICEARQYRLRAIGLHVRGGAQTSWTTATAAKISALFVLSGLAEIGGGWLVWRHVREGASWMHGAAGALALALYGFIVTQQPPAAGEAFGRLDAAYGGVFIAMSFAWGRFVEGVHLDAGDKIGAALCLAGVVVIMGWRRS</sequence>
<evidence type="ECO:0000313" key="7">
    <source>
        <dbReference type="EMBL" id="GMH76456.1"/>
    </source>
</evidence>
<accession>A0A9W7ATS3</accession>
<dbReference type="PANTHER" id="PTHR36116:SF1">
    <property type="entry name" value="UPF0060 MEMBRANE PROTEIN YNFA"/>
    <property type="match status" value="1"/>
</dbReference>
<dbReference type="Proteomes" id="UP001162640">
    <property type="component" value="Unassembled WGS sequence"/>
</dbReference>
<name>A0A9W7ATS3_9STRA</name>
<evidence type="ECO:0000256" key="3">
    <source>
        <dbReference type="ARBA" id="ARBA00022989"/>
    </source>
</evidence>
<organism evidence="7 8">
    <name type="scientific">Triparma laevis f. inornata</name>
    <dbReference type="NCBI Taxonomy" id="1714386"/>
    <lineage>
        <taxon>Eukaryota</taxon>
        <taxon>Sar</taxon>
        <taxon>Stramenopiles</taxon>
        <taxon>Ochrophyta</taxon>
        <taxon>Bolidophyceae</taxon>
        <taxon>Parmales</taxon>
        <taxon>Triparmaceae</taxon>
        <taxon>Triparma</taxon>
    </lineage>
</organism>
<dbReference type="PROSITE" id="PS50846">
    <property type="entry name" value="HMA_2"/>
    <property type="match status" value="1"/>
</dbReference>
<evidence type="ECO:0000256" key="4">
    <source>
        <dbReference type="ARBA" id="ARBA00023136"/>
    </source>
</evidence>
<dbReference type="AlphaFoldDB" id="A0A9W7ATS3"/>
<dbReference type="GO" id="GO:0046872">
    <property type="term" value="F:metal ion binding"/>
    <property type="evidence" value="ECO:0007669"/>
    <property type="project" value="InterPro"/>
</dbReference>
<feature type="transmembrane region" description="Helical" evidence="5">
    <location>
        <begin position="297"/>
        <end position="316"/>
    </location>
</feature>
<dbReference type="InterPro" id="IPR003844">
    <property type="entry name" value="UPF0060"/>
</dbReference>
<evidence type="ECO:0000256" key="2">
    <source>
        <dbReference type="ARBA" id="ARBA00022692"/>
    </source>
</evidence>
<feature type="domain" description="HMA" evidence="6">
    <location>
        <begin position="179"/>
        <end position="250"/>
    </location>
</feature>
<evidence type="ECO:0000313" key="8">
    <source>
        <dbReference type="Proteomes" id="UP001162640"/>
    </source>
</evidence>
<keyword evidence="4 5" id="KW-0472">Membrane</keyword>
<keyword evidence="2 5" id="KW-0812">Transmembrane</keyword>
<dbReference type="InterPro" id="IPR006121">
    <property type="entry name" value="HMA_dom"/>
</dbReference>
<dbReference type="InterPro" id="IPR036163">
    <property type="entry name" value="HMA_dom_sf"/>
</dbReference>
<dbReference type="GO" id="GO:0005886">
    <property type="term" value="C:plasma membrane"/>
    <property type="evidence" value="ECO:0007669"/>
    <property type="project" value="TreeGrafter"/>
</dbReference>
<protein>
    <recommendedName>
        <fullName evidence="6">HMA domain-containing protein</fullName>
    </recommendedName>
</protein>
<dbReference type="CDD" id="cd00371">
    <property type="entry name" value="HMA"/>
    <property type="match status" value="1"/>
</dbReference>
<evidence type="ECO:0000259" key="6">
    <source>
        <dbReference type="PROSITE" id="PS50846"/>
    </source>
</evidence>
<gene>
    <name evidence="7" type="ORF">TL16_g07090</name>
</gene>
<feature type="transmembrane region" description="Helical" evidence="5">
    <location>
        <begin position="328"/>
        <end position="349"/>
    </location>
</feature>
<keyword evidence="3 5" id="KW-1133">Transmembrane helix</keyword>
<feature type="transmembrane region" description="Helical" evidence="5">
    <location>
        <begin position="361"/>
        <end position="377"/>
    </location>
</feature>
<feature type="transmembrane region" description="Helical" evidence="5">
    <location>
        <begin position="38"/>
        <end position="58"/>
    </location>
</feature>
<dbReference type="SUPFAM" id="SSF55008">
    <property type="entry name" value="HMA, heavy metal-associated domain"/>
    <property type="match status" value="1"/>
</dbReference>
<comment type="caution">
    <text evidence="7">The sequence shown here is derived from an EMBL/GenBank/DDBJ whole genome shotgun (WGS) entry which is preliminary data.</text>
</comment>
<evidence type="ECO:0000256" key="5">
    <source>
        <dbReference type="SAM" id="Phobius"/>
    </source>
</evidence>
<feature type="transmembrane region" description="Helical" evidence="5">
    <location>
        <begin position="139"/>
        <end position="161"/>
    </location>
</feature>
<dbReference type="Pfam" id="PF02694">
    <property type="entry name" value="UPF0060"/>
    <property type="match status" value="1"/>
</dbReference>
<dbReference type="PANTHER" id="PTHR36116">
    <property type="entry name" value="UPF0060 MEMBRANE PROTEIN YNFA"/>
    <property type="match status" value="1"/>
</dbReference>